<organism evidence="2 3">
    <name type="scientific">Novosphingobium ovatum</name>
    <dbReference type="NCBI Taxonomy" id="1908523"/>
    <lineage>
        <taxon>Bacteria</taxon>
        <taxon>Pseudomonadati</taxon>
        <taxon>Pseudomonadota</taxon>
        <taxon>Alphaproteobacteria</taxon>
        <taxon>Sphingomonadales</taxon>
        <taxon>Sphingomonadaceae</taxon>
        <taxon>Novosphingobium</taxon>
    </lineage>
</organism>
<accession>A0ABW9XAU2</accession>
<dbReference type="InterPro" id="IPR032710">
    <property type="entry name" value="NTF2-like_dom_sf"/>
</dbReference>
<dbReference type="SUPFAM" id="SSF54427">
    <property type="entry name" value="NTF2-like"/>
    <property type="match status" value="1"/>
</dbReference>
<comment type="caution">
    <text evidence="2">The sequence shown here is derived from an EMBL/GenBank/DDBJ whole genome shotgun (WGS) entry which is preliminary data.</text>
</comment>
<dbReference type="Pfam" id="PF12680">
    <property type="entry name" value="SnoaL_2"/>
    <property type="match status" value="1"/>
</dbReference>
<keyword evidence="3" id="KW-1185">Reference proteome</keyword>
<proteinExistence type="predicted"/>
<protein>
    <recommendedName>
        <fullName evidence="1">SnoaL-like domain-containing protein</fullName>
    </recommendedName>
</protein>
<dbReference type="InterPro" id="IPR037401">
    <property type="entry name" value="SnoaL-like"/>
</dbReference>
<name>A0ABW9XAU2_9SPHN</name>
<dbReference type="EMBL" id="JAAAPO010000001">
    <property type="protein sequence ID" value="NBC35652.1"/>
    <property type="molecule type" value="Genomic_DNA"/>
</dbReference>
<evidence type="ECO:0000313" key="3">
    <source>
        <dbReference type="Proteomes" id="UP000753724"/>
    </source>
</evidence>
<feature type="domain" description="SnoaL-like" evidence="1">
    <location>
        <begin position="15"/>
        <end position="125"/>
    </location>
</feature>
<dbReference type="RefSeq" id="WP_161716901.1">
    <property type="nucleotide sequence ID" value="NZ_JAAAPO010000001.1"/>
</dbReference>
<gene>
    <name evidence="2" type="ORF">GTZ99_03675</name>
</gene>
<evidence type="ECO:0000313" key="2">
    <source>
        <dbReference type="EMBL" id="NBC35652.1"/>
    </source>
</evidence>
<sequence>MPETTALRAANCELARAYLDAVNFWKLDVITALSTPDVVFDVPFCPPGFERTTHGRDRYVEVLRQASTVMIDGPEGLYDIALDTLAHDPNQVIATYRSAMMLRSGVAYSNEYLARFTIRDGRVARFTEFCDPIRLYTAMGGHVPPLQSLDDTSMLPELLSTDSQ</sequence>
<dbReference type="Proteomes" id="UP000753724">
    <property type="component" value="Unassembled WGS sequence"/>
</dbReference>
<dbReference type="Gene3D" id="3.10.450.50">
    <property type="match status" value="1"/>
</dbReference>
<reference evidence="3" key="1">
    <citation type="submission" date="2020-01" db="EMBL/GenBank/DDBJ databases">
        <title>Sphingomonas sp. strain CSW-10.</title>
        <authorList>
            <person name="Chen W.-M."/>
        </authorList>
    </citation>
    <scope>NUCLEOTIDE SEQUENCE [LARGE SCALE GENOMIC DNA]</scope>
    <source>
        <strain evidence="3">FSY-8</strain>
    </source>
</reference>
<evidence type="ECO:0000259" key="1">
    <source>
        <dbReference type="Pfam" id="PF12680"/>
    </source>
</evidence>